<dbReference type="Gene3D" id="3.20.20.370">
    <property type="entry name" value="Glycoside hydrolase/deacetylase"/>
    <property type="match status" value="1"/>
</dbReference>
<sequence>MRFIFCCLACISIFNFPVQATHAEKQINNKVAIVIDDLGNNMKGTEEILYLPVNLTVAVMPFLPSTKNDAELAHKLGHEVILHLPMEPLKGKSSWLGPGAITSTLTDEEIYKRVNEAIDSVPFAVGINNHMGSKITANKHIMRIILGVCKERNLYFLDSKTSHKSVVSETAAELGVPYLENELFFDEIMTTNHIVKQTNQLIKKTEVDDSIIAIGHVGIAGDKTANVLKEYIPILQKRAEIVTLSNLLIEKELLPNN</sequence>
<proteinExistence type="predicted"/>
<feature type="chain" id="PRO_5046412309" description="Divergent polysaccharide deacetylase family protein" evidence="1">
    <location>
        <begin position="21"/>
        <end position="257"/>
    </location>
</feature>
<evidence type="ECO:0000313" key="3">
    <source>
        <dbReference type="Proteomes" id="UP000789833"/>
    </source>
</evidence>
<dbReference type="CDD" id="cd10936">
    <property type="entry name" value="CE4_DAC2"/>
    <property type="match status" value="1"/>
</dbReference>
<name>A0ABN8A9M1_9BACI</name>
<dbReference type="PANTHER" id="PTHR30105:SF2">
    <property type="entry name" value="DIVERGENT POLYSACCHARIDE DEACETYLASE SUPERFAMILY"/>
    <property type="match status" value="1"/>
</dbReference>
<evidence type="ECO:0000256" key="1">
    <source>
        <dbReference type="SAM" id="SignalP"/>
    </source>
</evidence>
<feature type="signal peptide" evidence="1">
    <location>
        <begin position="1"/>
        <end position="20"/>
    </location>
</feature>
<keyword evidence="3" id="KW-1185">Reference proteome</keyword>
<protein>
    <recommendedName>
        <fullName evidence="4">Divergent polysaccharide deacetylase family protein</fullName>
    </recommendedName>
</protein>
<dbReference type="InterPro" id="IPR011330">
    <property type="entry name" value="Glyco_hydro/deAcase_b/a-brl"/>
</dbReference>
<keyword evidence="1" id="KW-0732">Signal</keyword>
<evidence type="ECO:0000313" key="2">
    <source>
        <dbReference type="EMBL" id="CAG9620556.1"/>
    </source>
</evidence>
<evidence type="ECO:0008006" key="4">
    <source>
        <dbReference type="Google" id="ProtNLM"/>
    </source>
</evidence>
<dbReference type="Proteomes" id="UP000789833">
    <property type="component" value="Unassembled WGS sequence"/>
</dbReference>
<dbReference type="SUPFAM" id="SSF88713">
    <property type="entry name" value="Glycoside hydrolase/deacetylase"/>
    <property type="match status" value="1"/>
</dbReference>
<dbReference type="InterPro" id="IPR006837">
    <property type="entry name" value="Divergent_DAC"/>
</dbReference>
<reference evidence="2 3" key="1">
    <citation type="submission" date="2021-10" db="EMBL/GenBank/DDBJ databases">
        <authorList>
            <person name="Criscuolo A."/>
        </authorList>
    </citation>
    <scope>NUCLEOTIDE SEQUENCE [LARGE SCALE GENOMIC DNA]</scope>
    <source>
        <strain evidence="3">CIP 111883</strain>
    </source>
</reference>
<gene>
    <name evidence="2" type="ORF">BACCIP111883_01325</name>
</gene>
<dbReference type="PANTHER" id="PTHR30105">
    <property type="entry name" value="UNCHARACTERIZED YIBQ-RELATED"/>
    <property type="match status" value="1"/>
</dbReference>
<dbReference type="Pfam" id="PF04748">
    <property type="entry name" value="Polysacc_deac_2"/>
    <property type="match status" value="1"/>
</dbReference>
<organism evidence="2 3">
    <name type="scientific">Sutcliffiella rhizosphaerae</name>
    <dbReference type="NCBI Taxonomy" id="2880967"/>
    <lineage>
        <taxon>Bacteria</taxon>
        <taxon>Bacillati</taxon>
        <taxon>Bacillota</taxon>
        <taxon>Bacilli</taxon>
        <taxon>Bacillales</taxon>
        <taxon>Bacillaceae</taxon>
        <taxon>Sutcliffiella</taxon>
    </lineage>
</organism>
<comment type="caution">
    <text evidence="2">The sequence shown here is derived from an EMBL/GenBank/DDBJ whole genome shotgun (WGS) entry which is preliminary data.</text>
</comment>
<dbReference type="EMBL" id="CAKJTJ010000005">
    <property type="protein sequence ID" value="CAG9620556.1"/>
    <property type="molecule type" value="Genomic_DNA"/>
</dbReference>
<accession>A0ABN8A9M1</accession>